<evidence type="ECO:0008006" key="4">
    <source>
        <dbReference type="Google" id="ProtNLM"/>
    </source>
</evidence>
<dbReference type="EMBL" id="CP136513">
    <property type="protein sequence ID" value="WOD20739.1"/>
    <property type="molecule type" value="Genomic_DNA"/>
</dbReference>
<reference evidence="2 3" key="1">
    <citation type="submission" date="2023-10" db="EMBL/GenBank/DDBJ databases">
        <title>Surface-active antibiotics is a multifunctional adaptation for post-fire microbes.</title>
        <authorList>
            <person name="Liu M.D."/>
            <person name="Du Y."/>
            <person name="Koupaei S.K."/>
            <person name="Kim N.R."/>
            <person name="Zhang W."/>
            <person name="Traxler M.F."/>
        </authorList>
    </citation>
    <scope>NUCLEOTIDE SEQUENCE [LARGE SCALE GENOMIC DNA]</scope>
    <source>
        <strain evidence="2 3">F3</strain>
    </source>
</reference>
<protein>
    <recommendedName>
        <fullName evidence="4">DUF2235 domain-containing protein</fullName>
    </recommendedName>
</protein>
<accession>A0ABZ0EW65</accession>
<evidence type="ECO:0000313" key="2">
    <source>
        <dbReference type="EMBL" id="WOD20739.1"/>
    </source>
</evidence>
<gene>
    <name evidence="2" type="ORF">RW095_31760</name>
</gene>
<dbReference type="RefSeq" id="WP_317022637.1">
    <property type="nucleotide sequence ID" value="NZ_CP136513.1"/>
</dbReference>
<feature type="compositionally biased region" description="Polar residues" evidence="1">
    <location>
        <begin position="1"/>
        <end position="11"/>
    </location>
</feature>
<evidence type="ECO:0000313" key="3">
    <source>
        <dbReference type="Proteomes" id="UP001302652"/>
    </source>
</evidence>
<sequence>MANEQLQSAVSGNRDIPNSPPSPKQDCSDVVAISLFSDGTGNNQDADEPARVLAPTARGTRC</sequence>
<evidence type="ECO:0000256" key="1">
    <source>
        <dbReference type="SAM" id="MobiDB-lite"/>
    </source>
</evidence>
<dbReference type="Proteomes" id="UP001302652">
    <property type="component" value="Chromosome 1"/>
</dbReference>
<feature type="region of interest" description="Disordered" evidence="1">
    <location>
        <begin position="1"/>
        <end position="62"/>
    </location>
</feature>
<name>A0ABZ0EW65_9BURK</name>
<keyword evidence="3" id="KW-1185">Reference proteome</keyword>
<proteinExistence type="predicted"/>
<organism evidence="2 3">
    <name type="scientific">Paraburkholderia kirstenboschensis</name>
    <dbReference type="NCBI Taxonomy" id="1245436"/>
    <lineage>
        <taxon>Bacteria</taxon>
        <taxon>Pseudomonadati</taxon>
        <taxon>Pseudomonadota</taxon>
        <taxon>Betaproteobacteria</taxon>
        <taxon>Burkholderiales</taxon>
        <taxon>Burkholderiaceae</taxon>
        <taxon>Paraburkholderia</taxon>
    </lineage>
</organism>